<protein>
    <submittedName>
        <fullName evidence="1">Uncharacterized protein</fullName>
    </submittedName>
</protein>
<dbReference type="AlphaFoldDB" id="A0A8H6XBK9"/>
<dbReference type="OrthoDB" id="2747602at2759"/>
<comment type="caution">
    <text evidence="1">The sequence shown here is derived from an EMBL/GenBank/DDBJ whole genome shotgun (WGS) entry which is preliminary data.</text>
</comment>
<name>A0A8H6XBK9_9AGAR</name>
<organism evidence="1 2">
    <name type="scientific">Mycena sanguinolenta</name>
    <dbReference type="NCBI Taxonomy" id="230812"/>
    <lineage>
        <taxon>Eukaryota</taxon>
        <taxon>Fungi</taxon>
        <taxon>Dikarya</taxon>
        <taxon>Basidiomycota</taxon>
        <taxon>Agaricomycotina</taxon>
        <taxon>Agaricomycetes</taxon>
        <taxon>Agaricomycetidae</taxon>
        <taxon>Agaricales</taxon>
        <taxon>Marasmiineae</taxon>
        <taxon>Mycenaceae</taxon>
        <taxon>Mycena</taxon>
    </lineage>
</organism>
<gene>
    <name evidence="1" type="ORF">MSAN_02227900</name>
</gene>
<accession>A0A8H6XBK9</accession>
<evidence type="ECO:0000313" key="2">
    <source>
        <dbReference type="Proteomes" id="UP000623467"/>
    </source>
</evidence>
<sequence>MNQDLAALVPVFVVLALLMAACLCWCLLGSCLGAPILESLKELWEYLVLSARANGDRTLQSRRRAAQGRFSEVEEWEMNYRGSRTY</sequence>
<dbReference type="Proteomes" id="UP000623467">
    <property type="component" value="Unassembled WGS sequence"/>
</dbReference>
<keyword evidence="2" id="KW-1185">Reference proteome</keyword>
<dbReference type="EMBL" id="JACAZH010000033">
    <property type="protein sequence ID" value="KAF7337546.1"/>
    <property type="molecule type" value="Genomic_DNA"/>
</dbReference>
<proteinExistence type="predicted"/>
<reference evidence="1" key="1">
    <citation type="submission" date="2020-05" db="EMBL/GenBank/DDBJ databases">
        <title>Mycena genomes resolve the evolution of fungal bioluminescence.</title>
        <authorList>
            <person name="Tsai I.J."/>
        </authorList>
    </citation>
    <scope>NUCLEOTIDE SEQUENCE</scope>
    <source>
        <strain evidence="1">160909Yilan</strain>
    </source>
</reference>
<evidence type="ECO:0000313" key="1">
    <source>
        <dbReference type="EMBL" id="KAF7337546.1"/>
    </source>
</evidence>